<proteinExistence type="predicted"/>
<dbReference type="KEGG" id="slom:PXH66_09660"/>
<dbReference type="InterPro" id="IPR012902">
    <property type="entry name" value="N_methyl_site"/>
</dbReference>
<name>A0AAF0CSD0_9BACT</name>
<keyword evidence="1" id="KW-0812">Transmembrane</keyword>
<organism evidence="2 3">
    <name type="scientific">Synoicihabitans lomoniglobus</name>
    <dbReference type="NCBI Taxonomy" id="2909285"/>
    <lineage>
        <taxon>Bacteria</taxon>
        <taxon>Pseudomonadati</taxon>
        <taxon>Verrucomicrobiota</taxon>
        <taxon>Opitutia</taxon>
        <taxon>Opitutales</taxon>
        <taxon>Opitutaceae</taxon>
        <taxon>Synoicihabitans</taxon>
    </lineage>
</organism>
<gene>
    <name evidence="2" type="ORF">PXH66_09660</name>
</gene>
<dbReference type="RefSeq" id="WP_330931379.1">
    <property type="nucleotide sequence ID" value="NZ_CP119075.1"/>
</dbReference>
<keyword evidence="3" id="KW-1185">Reference proteome</keyword>
<dbReference type="PROSITE" id="PS00409">
    <property type="entry name" value="PROKAR_NTER_METHYL"/>
    <property type="match status" value="1"/>
</dbReference>
<dbReference type="EMBL" id="CP119075">
    <property type="protein sequence ID" value="WED67116.1"/>
    <property type="molecule type" value="Genomic_DNA"/>
</dbReference>
<reference evidence="2" key="1">
    <citation type="submission" date="2023-03" db="EMBL/GenBank/DDBJ databases">
        <title>Lomoglobus Profundus gen. nov., sp. nov., a novel member of the phylum Verrucomicrobia, isolated from deep-marine sediment of South China Sea.</title>
        <authorList>
            <person name="Ahmad T."/>
            <person name="Ishaq S.E."/>
            <person name="Wang F."/>
        </authorList>
    </citation>
    <scope>NUCLEOTIDE SEQUENCE</scope>
    <source>
        <strain evidence="2">LMO-M01</strain>
    </source>
</reference>
<accession>A0AAF0CSD0</accession>
<evidence type="ECO:0000313" key="3">
    <source>
        <dbReference type="Proteomes" id="UP001218638"/>
    </source>
</evidence>
<keyword evidence="1" id="KW-1133">Transmembrane helix</keyword>
<dbReference type="AlphaFoldDB" id="A0AAF0CSD0"/>
<dbReference type="Proteomes" id="UP001218638">
    <property type="component" value="Chromosome"/>
</dbReference>
<feature type="transmembrane region" description="Helical" evidence="1">
    <location>
        <begin position="12"/>
        <end position="32"/>
    </location>
</feature>
<evidence type="ECO:0000256" key="1">
    <source>
        <dbReference type="SAM" id="Phobius"/>
    </source>
</evidence>
<sequence>MNHVRGAGFSLVEVVVAVGVFVAGVVGAIALLSTTTESAGATRQAMAATRVGESATAILRTLSWTQAQAWLAENDPPVIYATRSGDHIGWRDPVDLADAFFELTLSRNTDLSPVANDDTAGFLAMRLTLTWPVRQTEGDLVPLANREMLTFNTAVRR</sequence>
<protein>
    <recommendedName>
        <fullName evidence="4">Prepilin-type N-terminal cleavage/methylation domain-containing protein</fullName>
    </recommendedName>
</protein>
<evidence type="ECO:0008006" key="4">
    <source>
        <dbReference type="Google" id="ProtNLM"/>
    </source>
</evidence>
<keyword evidence="1" id="KW-0472">Membrane</keyword>
<evidence type="ECO:0000313" key="2">
    <source>
        <dbReference type="EMBL" id="WED67116.1"/>
    </source>
</evidence>